<evidence type="ECO:0000313" key="2">
    <source>
        <dbReference type="EMBL" id="KIM27447.1"/>
    </source>
</evidence>
<evidence type="ECO:0000313" key="3">
    <source>
        <dbReference type="Proteomes" id="UP000054097"/>
    </source>
</evidence>
<name>A0A0C2XEA7_SERVB</name>
<dbReference type="PROSITE" id="PS51726">
    <property type="entry name" value="MYST_HAT"/>
    <property type="match status" value="1"/>
</dbReference>
<gene>
    <name evidence="2" type="ORF">M408DRAFT_9374</name>
</gene>
<dbReference type="HOGENOM" id="CLU_512508_0_0_1"/>
<dbReference type="AlphaFoldDB" id="A0A0C2XEA7"/>
<sequence>MSTGEPRGRRIRRDCISVAVPSKECPRYCPNCPTVQTGHTFRHLPRQGKFWTGKPIFGLRLDGKRAPRYFWGWMESEPDCWVGGCVINLLTMTTTKKNDKEKQEASEAKRDRRHKARAAKLQRLVVKHTAAQAMRIRLKEGSLAGFKQSVKDTAQELLKGRKMSSKHADEVRGYLQTLVRLDPVMESEESEEMTIPLRDKTGQFEPWALALYCVCHETNGHDTRHRNDVISQLKKHFLLLDPLLLPHDRLGDEIYVRERMIINTPEFLELEQKEHDPQERKRLEASFIAKENKTENKMEGLLFYGVEPAAVKGDTELYYCPQCFKYYVSLEKLDSHVASSQQSHQHFLNALELYEDGGVEIPPGFQIYMLQPSQDRTIRTKQREYMNRVLDFAHRVVFCKLNNRIGTEPGLPLAPPHFFVTQFYPTDAYLVLLYDKENDRFAGYYSRIEGVLNVIALFPGYKQRGLSAVLWQHAYHIYQVEQQSDPSRPILGPEKPFSPEGIRSWCSHKFNELRPWLKKQSNGSNIPQAVFM</sequence>
<reference evidence="3" key="2">
    <citation type="submission" date="2015-01" db="EMBL/GenBank/DDBJ databases">
        <title>Evolutionary Origins and Diversification of the Mycorrhizal Mutualists.</title>
        <authorList>
            <consortium name="DOE Joint Genome Institute"/>
            <consortium name="Mycorrhizal Genomics Consortium"/>
            <person name="Kohler A."/>
            <person name="Kuo A."/>
            <person name="Nagy L.G."/>
            <person name="Floudas D."/>
            <person name="Copeland A."/>
            <person name="Barry K.W."/>
            <person name="Cichocki N."/>
            <person name="Veneault-Fourrey C."/>
            <person name="LaButti K."/>
            <person name="Lindquist E.A."/>
            <person name="Lipzen A."/>
            <person name="Lundell T."/>
            <person name="Morin E."/>
            <person name="Murat C."/>
            <person name="Riley R."/>
            <person name="Ohm R."/>
            <person name="Sun H."/>
            <person name="Tunlid A."/>
            <person name="Henrissat B."/>
            <person name="Grigoriev I.V."/>
            <person name="Hibbett D.S."/>
            <person name="Martin F."/>
        </authorList>
    </citation>
    <scope>NUCLEOTIDE SEQUENCE [LARGE SCALE GENOMIC DNA]</scope>
    <source>
        <strain evidence="3">MAFF 305830</strain>
    </source>
</reference>
<dbReference type="EMBL" id="KN824299">
    <property type="protein sequence ID" value="KIM27447.1"/>
    <property type="molecule type" value="Genomic_DNA"/>
</dbReference>
<reference evidence="2 3" key="1">
    <citation type="submission" date="2014-04" db="EMBL/GenBank/DDBJ databases">
        <authorList>
            <consortium name="DOE Joint Genome Institute"/>
            <person name="Kuo A."/>
            <person name="Zuccaro A."/>
            <person name="Kohler A."/>
            <person name="Nagy L.G."/>
            <person name="Floudas D."/>
            <person name="Copeland A."/>
            <person name="Barry K.W."/>
            <person name="Cichocki N."/>
            <person name="Veneault-Fourrey C."/>
            <person name="LaButti K."/>
            <person name="Lindquist E.A."/>
            <person name="Lipzen A."/>
            <person name="Lundell T."/>
            <person name="Morin E."/>
            <person name="Murat C."/>
            <person name="Sun H."/>
            <person name="Tunlid A."/>
            <person name="Henrissat B."/>
            <person name="Grigoriev I.V."/>
            <person name="Hibbett D.S."/>
            <person name="Martin F."/>
            <person name="Nordberg H.P."/>
            <person name="Cantor M.N."/>
            <person name="Hua S.X."/>
        </authorList>
    </citation>
    <scope>NUCLEOTIDE SEQUENCE [LARGE SCALE GENOMIC DNA]</scope>
    <source>
        <strain evidence="2 3">MAFF 305830</strain>
    </source>
</reference>
<feature type="domain" description="MYST-type HAT" evidence="1">
    <location>
        <begin position="278"/>
        <end position="532"/>
    </location>
</feature>
<feature type="non-terminal residue" evidence="2">
    <location>
        <position position="532"/>
    </location>
</feature>
<protein>
    <recommendedName>
        <fullName evidence="1">MYST-type HAT domain-containing protein</fullName>
    </recommendedName>
</protein>
<dbReference type="GO" id="GO:0004402">
    <property type="term" value="F:histone acetyltransferase activity"/>
    <property type="evidence" value="ECO:0007669"/>
    <property type="project" value="InterPro"/>
</dbReference>
<accession>A0A0C2XEA7</accession>
<keyword evidence="3" id="KW-1185">Reference proteome</keyword>
<organism evidence="2 3">
    <name type="scientific">Serendipita vermifera MAFF 305830</name>
    <dbReference type="NCBI Taxonomy" id="933852"/>
    <lineage>
        <taxon>Eukaryota</taxon>
        <taxon>Fungi</taxon>
        <taxon>Dikarya</taxon>
        <taxon>Basidiomycota</taxon>
        <taxon>Agaricomycotina</taxon>
        <taxon>Agaricomycetes</taxon>
        <taxon>Sebacinales</taxon>
        <taxon>Serendipitaceae</taxon>
        <taxon>Serendipita</taxon>
    </lineage>
</organism>
<evidence type="ECO:0000259" key="1">
    <source>
        <dbReference type="PROSITE" id="PS51726"/>
    </source>
</evidence>
<proteinExistence type="predicted"/>
<dbReference type="GO" id="GO:0006355">
    <property type="term" value="P:regulation of DNA-templated transcription"/>
    <property type="evidence" value="ECO:0007669"/>
    <property type="project" value="InterPro"/>
</dbReference>
<dbReference type="Proteomes" id="UP000054097">
    <property type="component" value="Unassembled WGS sequence"/>
</dbReference>
<dbReference type="InterPro" id="IPR016181">
    <property type="entry name" value="Acyl_CoA_acyltransferase"/>
</dbReference>
<dbReference type="InterPro" id="IPR002717">
    <property type="entry name" value="HAT_MYST-type"/>
</dbReference>
<dbReference type="SUPFAM" id="SSF55729">
    <property type="entry name" value="Acyl-CoA N-acyltransferases (Nat)"/>
    <property type="match status" value="1"/>
</dbReference>